<dbReference type="PANTHER" id="PTHR36173:SF2">
    <property type="entry name" value="RIBONUCLEASE VAPC16"/>
    <property type="match status" value="1"/>
</dbReference>
<feature type="domain" description="PIN" evidence="1">
    <location>
        <begin position="4"/>
        <end position="121"/>
    </location>
</feature>
<comment type="caution">
    <text evidence="2">The sequence shown here is derived from an EMBL/GenBank/DDBJ whole genome shotgun (WGS) entry which is preliminary data.</text>
</comment>
<dbReference type="Proteomes" id="UP000320225">
    <property type="component" value="Unassembled WGS sequence"/>
</dbReference>
<dbReference type="InterPro" id="IPR029060">
    <property type="entry name" value="PIN-like_dom_sf"/>
</dbReference>
<evidence type="ECO:0000259" key="1">
    <source>
        <dbReference type="Pfam" id="PF01850"/>
    </source>
</evidence>
<name>A0A554WMP0_9BURK</name>
<dbReference type="Pfam" id="PF01850">
    <property type="entry name" value="PIN"/>
    <property type="match status" value="1"/>
</dbReference>
<reference evidence="2 3" key="1">
    <citation type="submission" date="2019-07" db="EMBL/GenBank/DDBJ databases">
        <title>Tepidimonas sediminis YIM 72259 draft genome.</title>
        <authorList>
            <person name="Da Costa M.S."/>
            <person name="Froufe H.J.C."/>
            <person name="Egas C."/>
            <person name="Albuquerque L."/>
        </authorList>
    </citation>
    <scope>NUCLEOTIDE SEQUENCE [LARGE SCALE GENOMIC DNA]</scope>
    <source>
        <strain evidence="2 3">YIM 72259</strain>
    </source>
</reference>
<dbReference type="AlphaFoldDB" id="A0A554WMP0"/>
<dbReference type="PANTHER" id="PTHR36173">
    <property type="entry name" value="RIBONUCLEASE VAPC16-RELATED"/>
    <property type="match status" value="1"/>
</dbReference>
<dbReference type="RefSeq" id="WP_185970619.1">
    <property type="nucleotide sequence ID" value="NZ_VJND01000010.1"/>
</dbReference>
<gene>
    <name evidence="2" type="ORF">Tsedi_01701</name>
</gene>
<dbReference type="InterPro" id="IPR041705">
    <property type="entry name" value="PIN_Sll0205"/>
</dbReference>
<dbReference type="Gene3D" id="3.40.50.1010">
    <property type="entry name" value="5'-nuclease"/>
    <property type="match status" value="1"/>
</dbReference>
<proteinExistence type="predicted"/>
<organism evidence="2 3">
    <name type="scientific">Tepidimonas sediminis</name>
    <dbReference type="NCBI Taxonomy" id="2588941"/>
    <lineage>
        <taxon>Bacteria</taxon>
        <taxon>Pseudomonadati</taxon>
        <taxon>Pseudomonadota</taxon>
        <taxon>Betaproteobacteria</taxon>
        <taxon>Burkholderiales</taxon>
        <taxon>Tepidimonas</taxon>
    </lineage>
</organism>
<dbReference type="SUPFAM" id="SSF88723">
    <property type="entry name" value="PIN domain-like"/>
    <property type="match status" value="1"/>
</dbReference>
<evidence type="ECO:0000313" key="3">
    <source>
        <dbReference type="Proteomes" id="UP000320225"/>
    </source>
</evidence>
<accession>A0A554WMP0</accession>
<dbReference type="EMBL" id="VJND01000010">
    <property type="protein sequence ID" value="TSE24841.1"/>
    <property type="molecule type" value="Genomic_DNA"/>
</dbReference>
<sequence>MNLLLDTHVALWAITDSPRLSARARELIESPRATVWISAATLWEITIKHALARGDMPVSGAEALRYFEASGYRFLPVAPEHAVAVADLPPLHADPFDRLLVAQARVEPMRLLTHDATVARYGGTVERV</sequence>
<keyword evidence="3" id="KW-1185">Reference proteome</keyword>
<protein>
    <submittedName>
        <fullName evidence="2">PIN domain protein</fullName>
    </submittedName>
</protein>
<evidence type="ECO:0000313" key="2">
    <source>
        <dbReference type="EMBL" id="TSE24841.1"/>
    </source>
</evidence>
<dbReference type="CDD" id="cd09872">
    <property type="entry name" value="PIN_Sll0205-like"/>
    <property type="match status" value="1"/>
</dbReference>
<dbReference type="InterPro" id="IPR052919">
    <property type="entry name" value="TA_system_RNase"/>
</dbReference>
<dbReference type="InterPro" id="IPR002716">
    <property type="entry name" value="PIN_dom"/>
</dbReference>